<dbReference type="RefSeq" id="WP_130598496.1">
    <property type="nucleotide sequence ID" value="NZ_CP036200.1"/>
</dbReference>
<dbReference type="SUPFAM" id="SSF51695">
    <property type="entry name" value="PLC-like phosphodiesterases"/>
    <property type="match status" value="1"/>
</dbReference>
<dbReference type="InterPro" id="IPR017946">
    <property type="entry name" value="PLC-like_Pdiesterase_TIM-brl"/>
</dbReference>
<dbReference type="Gene3D" id="3.20.20.190">
    <property type="entry name" value="Phosphatidylinositol (PI) phosphodiesterase"/>
    <property type="match status" value="1"/>
</dbReference>
<organism evidence="2 3">
    <name type="scientific">Shewanella maritima</name>
    <dbReference type="NCBI Taxonomy" id="2520507"/>
    <lineage>
        <taxon>Bacteria</taxon>
        <taxon>Pseudomonadati</taxon>
        <taxon>Pseudomonadota</taxon>
        <taxon>Gammaproteobacteria</taxon>
        <taxon>Alteromonadales</taxon>
        <taxon>Shewanellaceae</taxon>
        <taxon>Shewanella</taxon>
    </lineage>
</organism>
<dbReference type="CDD" id="cd08556">
    <property type="entry name" value="GDPD"/>
    <property type="match status" value="1"/>
</dbReference>
<dbReference type="GO" id="GO:0008081">
    <property type="term" value="F:phosphoric diester hydrolase activity"/>
    <property type="evidence" value="ECO:0007669"/>
    <property type="project" value="InterPro"/>
</dbReference>
<dbReference type="KEGG" id="smai:EXU30_06615"/>
<accession>A0A411PFR6</accession>
<dbReference type="PROSITE" id="PS51704">
    <property type="entry name" value="GP_PDE"/>
    <property type="match status" value="1"/>
</dbReference>
<keyword evidence="3" id="KW-1185">Reference proteome</keyword>
<proteinExistence type="predicted"/>
<dbReference type="GO" id="GO:0006629">
    <property type="term" value="P:lipid metabolic process"/>
    <property type="evidence" value="ECO:0007669"/>
    <property type="project" value="InterPro"/>
</dbReference>
<dbReference type="Proteomes" id="UP000291106">
    <property type="component" value="Chromosome"/>
</dbReference>
<name>A0A411PFR6_9GAMM</name>
<evidence type="ECO:0000259" key="1">
    <source>
        <dbReference type="PROSITE" id="PS51704"/>
    </source>
</evidence>
<evidence type="ECO:0000313" key="3">
    <source>
        <dbReference type="Proteomes" id="UP000291106"/>
    </source>
</evidence>
<gene>
    <name evidence="2" type="ORF">EXU30_06615</name>
</gene>
<protein>
    <submittedName>
        <fullName evidence="2">Glycerophosphodiester phosphodiesterase</fullName>
    </submittedName>
</protein>
<dbReference type="AlphaFoldDB" id="A0A411PFR6"/>
<evidence type="ECO:0000313" key="2">
    <source>
        <dbReference type="EMBL" id="QBF82403.1"/>
    </source>
</evidence>
<feature type="domain" description="GP-PDE" evidence="1">
    <location>
        <begin position="1"/>
        <end position="227"/>
    </location>
</feature>
<dbReference type="PANTHER" id="PTHR46211">
    <property type="entry name" value="GLYCEROPHOSPHORYL DIESTER PHOSPHODIESTERASE"/>
    <property type="match status" value="1"/>
</dbReference>
<dbReference type="Pfam" id="PF03009">
    <property type="entry name" value="GDPD"/>
    <property type="match status" value="1"/>
</dbReference>
<reference evidence="2 3" key="1">
    <citation type="submission" date="2019-02" db="EMBL/GenBank/DDBJ databases">
        <title>Shewanella sp. D4-2 isolated from Dokdo Island.</title>
        <authorList>
            <person name="Baek K."/>
        </authorList>
    </citation>
    <scope>NUCLEOTIDE SEQUENCE [LARGE SCALE GENOMIC DNA]</scope>
    <source>
        <strain evidence="2 3">D4-2</strain>
    </source>
</reference>
<dbReference type="InterPro" id="IPR030395">
    <property type="entry name" value="GP_PDE_dom"/>
</dbReference>
<dbReference type="PANTHER" id="PTHR46211:SF1">
    <property type="entry name" value="GLYCEROPHOSPHODIESTER PHOSPHODIESTERASE, CYTOPLASMIC"/>
    <property type="match status" value="1"/>
</dbReference>
<sequence length="254" mass="28552">MLVFAHRGASGYQAENTLAAMQMALDLSVTAIEIDVHNVEGELYVFHDRRLENKSDGFGPIHLATKAELAQLHILGEPIPTLWQVLELINGRCMVNIELKGCFSIAPFMDLYPRIFDELNFTYRQVLVSSFNHHYLATLKSEYGQAYVAPLVDGVPLNLAQAASDLNAYSINLSINFVNQAMIEDAHQRGVKVFVYTVDEADDIRALHHFGVDGIFSNYPDKAQAVVDSLVMQTDDGQASHFHHHEDQLPHWFE</sequence>
<dbReference type="EMBL" id="CP036200">
    <property type="protein sequence ID" value="QBF82403.1"/>
    <property type="molecule type" value="Genomic_DNA"/>
</dbReference>
<dbReference type="OrthoDB" id="9795622at2"/>